<dbReference type="PANTHER" id="PTHR18968">
    <property type="entry name" value="THIAMINE PYROPHOSPHATE ENZYMES"/>
    <property type="match status" value="1"/>
</dbReference>
<dbReference type="GO" id="GO:0050660">
    <property type="term" value="F:flavin adenine dinucleotide binding"/>
    <property type="evidence" value="ECO:0007669"/>
    <property type="project" value="TreeGrafter"/>
</dbReference>
<evidence type="ECO:0000256" key="1">
    <source>
        <dbReference type="ARBA" id="ARBA00007812"/>
    </source>
</evidence>
<evidence type="ECO:0000259" key="2">
    <source>
        <dbReference type="Pfam" id="PF02776"/>
    </source>
</evidence>
<dbReference type="GO" id="GO:0009097">
    <property type="term" value="P:isoleucine biosynthetic process"/>
    <property type="evidence" value="ECO:0007669"/>
    <property type="project" value="TreeGrafter"/>
</dbReference>
<dbReference type="InterPro" id="IPR029061">
    <property type="entry name" value="THDP-binding"/>
</dbReference>
<dbReference type="InterPro" id="IPR045229">
    <property type="entry name" value="TPP_enz"/>
</dbReference>
<sequence length="154" mass="16638">MNDLVRDNVLVTAEIKDDPAKEVRTVSDLILEYLIQIDVDRIFGIPGGAIEPLFDAIARLERRKLTVSDRDFAHKAQSRGERSNSSAIKIVVARHEAGAAFMADGYSRESGRLGVCCATTGPGTTNLITGVASAYADRIPMLVITPQTALPHFG</sequence>
<proteinExistence type="inferred from homology"/>
<dbReference type="SUPFAM" id="SSF52518">
    <property type="entry name" value="Thiamin diphosphate-binding fold (THDP-binding)"/>
    <property type="match status" value="1"/>
</dbReference>
<feature type="domain" description="Thiamine pyrophosphate enzyme N-terminal TPP-binding" evidence="2">
    <location>
        <begin position="85"/>
        <end position="149"/>
    </location>
</feature>
<dbReference type="Pfam" id="PF02776">
    <property type="entry name" value="TPP_enzyme_N"/>
    <property type="match status" value="1"/>
</dbReference>
<dbReference type="GO" id="GO:0009099">
    <property type="term" value="P:L-valine biosynthetic process"/>
    <property type="evidence" value="ECO:0007669"/>
    <property type="project" value="TreeGrafter"/>
</dbReference>
<reference evidence="3" key="1">
    <citation type="submission" date="2018-06" db="EMBL/GenBank/DDBJ databases">
        <authorList>
            <person name="Zhirakovskaya E."/>
        </authorList>
    </citation>
    <scope>NUCLEOTIDE SEQUENCE</scope>
</reference>
<feature type="non-terminal residue" evidence="3">
    <location>
        <position position="154"/>
    </location>
</feature>
<dbReference type="PANTHER" id="PTHR18968:SF13">
    <property type="entry name" value="ACETOLACTATE SYNTHASE CATALYTIC SUBUNIT, MITOCHONDRIAL"/>
    <property type="match status" value="1"/>
</dbReference>
<protein>
    <submittedName>
        <fullName evidence="3">Acetolactate synthase large subunit homolog</fullName>
    </submittedName>
</protein>
<name>A0A3B1A695_9ZZZZ</name>
<organism evidence="3">
    <name type="scientific">hydrothermal vent metagenome</name>
    <dbReference type="NCBI Taxonomy" id="652676"/>
    <lineage>
        <taxon>unclassified sequences</taxon>
        <taxon>metagenomes</taxon>
        <taxon>ecological metagenomes</taxon>
    </lineage>
</organism>
<dbReference type="GO" id="GO:0030976">
    <property type="term" value="F:thiamine pyrophosphate binding"/>
    <property type="evidence" value="ECO:0007669"/>
    <property type="project" value="InterPro"/>
</dbReference>
<dbReference type="GO" id="GO:0005948">
    <property type="term" value="C:acetolactate synthase complex"/>
    <property type="evidence" value="ECO:0007669"/>
    <property type="project" value="TreeGrafter"/>
</dbReference>
<dbReference type="Gene3D" id="3.40.50.970">
    <property type="match status" value="1"/>
</dbReference>
<comment type="similarity">
    <text evidence="1">Belongs to the TPP enzyme family.</text>
</comment>
<gene>
    <name evidence="3" type="ORF">MNBD_GAMMA17-1221</name>
</gene>
<accession>A0A3B1A695</accession>
<dbReference type="AlphaFoldDB" id="A0A3B1A695"/>
<dbReference type="InterPro" id="IPR012001">
    <property type="entry name" value="Thiamin_PyroP_enz_TPP-bd_dom"/>
</dbReference>
<dbReference type="GO" id="GO:0003984">
    <property type="term" value="F:acetolactate synthase activity"/>
    <property type="evidence" value="ECO:0007669"/>
    <property type="project" value="TreeGrafter"/>
</dbReference>
<dbReference type="CDD" id="cd07035">
    <property type="entry name" value="TPP_PYR_POX_like"/>
    <property type="match status" value="1"/>
</dbReference>
<dbReference type="EMBL" id="UOFQ01000129">
    <property type="protein sequence ID" value="VAW89264.1"/>
    <property type="molecule type" value="Genomic_DNA"/>
</dbReference>
<evidence type="ECO:0000313" key="3">
    <source>
        <dbReference type="EMBL" id="VAW89264.1"/>
    </source>
</evidence>